<reference evidence="3 4" key="1">
    <citation type="journal article" date="2015" name="BMC Genomics">
        <title>Gene expression during zombie ant biting behavior reflects the complexity underlying fungal parasitic behavioral manipulation.</title>
        <authorList>
            <person name="de Bekker C."/>
            <person name="Ohm R.A."/>
            <person name="Loreto R.G."/>
            <person name="Sebastian A."/>
            <person name="Albert I."/>
            <person name="Merrow M."/>
            <person name="Brachmann A."/>
            <person name="Hughes D.P."/>
        </authorList>
    </citation>
    <scope>NUCLEOTIDE SEQUENCE [LARGE SCALE GENOMIC DNA]</scope>
    <source>
        <strain evidence="3 4">SC16a</strain>
    </source>
</reference>
<dbReference type="STRING" id="268505.A0A2A9PLY1"/>
<dbReference type="EMBL" id="LAZP02000036">
    <property type="protein sequence ID" value="PFH62224.1"/>
    <property type="molecule type" value="Genomic_DNA"/>
</dbReference>
<accession>A0A2A9PLY1</accession>
<reference evidence="3 4" key="2">
    <citation type="journal article" date="2017" name="Sci. Rep.">
        <title>Ant-infecting Ophiocordyceps genomes reveal a high diversity of potential behavioral manipulation genes and a possible major role for enterotoxins.</title>
        <authorList>
            <person name="de Bekker C."/>
            <person name="Ohm R.A."/>
            <person name="Evans H.C."/>
            <person name="Brachmann A."/>
            <person name="Hughes D.P."/>
        </authorList>
    </citation>
    <scope>NUCLEOTIDE SEQUENCE [LARGE SCALE GENOMIC DNA]</scope>
    <source>
        <strain evidence="3 4">SC16a</strain>
    </source>
</reference>
<evidence type="ECO:0000256" key="2">
    <source>
        <dbReference type="ARBA" id="ARBA00022737"/>
    </source>
</evidence>
<dbReference type="PANTHER" id="PTHR44472:SF1">
    <property type="entry name" value="DDB1 AND CUL4 ASSOCIATED FACTOR 4"/>
    <property type="match status" value="1"/>
</dbReference>
<protein>
    <recommendedName>
        <fullName evidence="5">Myocyte-specific enhancer factor 2d</fullName>
    </recommendedName>
</protein>
<dbReference type="Gene3D" id="2.130.10.10">
    <property type="entry name" value="YVTN repeat-like/Quinoprotein amine dehydrogenase"/>
    <property type="match status" value="1"/>
</dbReference>
<dbReference type="OrthoDB" id="128867at2759"/>
<dbReference type="GO" id="GO:0080008">
    <property type="term" value="C:Cul4-RING E3 ubiquitin ligase complex"/>
    <property type="evidence" value="ECO:0007669"/>
    <property type="project" value="TreeGrafter"/>
</dbReference>
<proteinExistence type="predicted"/>
<dbReference type="PANTHER" id="PTHR44472">
    <property type="entry name" value="DDB1- AND CUL4-ASSOCIATED FACTOR 4-RELATED"/>
    <property type="match status" value="1"/>
</dbReference>
<organism evidence="3 4">
    <name type="scientific">Ophiocordyceps unilateralis</name>
    <name type="common">Zombie-ant fungus</name>
    <name type="synonym">Torrubia unilateralis</name>
    <dbReference type="NCBI Taxonomy" id="268505"/>
    <lineage>
        <taxon>Eukaryota</taxon>
        <taxon>Fungi</taxon>
        <taxon>Dikarya</taxon>
        <taxon>Ascomycota</taxon>
        <taxon>Pezizomycotina</taxon>
        <taxon>Sordariomycetes</taxon>
        <taxon>Hypocreomycetidae</taxon>
        <taxon>Hypocreales</taxon>
        <taxon>Ophiocordycipitaceae</taxon>
        <taxon>Ophiocordyceps</taxon>
    </lineage>
</organism>
<gene>
    <name evidence="3" type="ORF">XA68_14503</name>
</gene>
<keyword evidence="4" id="KW-1185">Reference proteome</keyword>
<dbReference type="InterPro" id="IPR052254">
    <property type="entry name" value="CUL4-DDB1_E3_ligase_receptor"/>
</dbReference>
<dbReference type="InterPro" id="IPR036322">
    <property type="entry name" value="WD40_repeat_dom_sf"/>
</dbReference>
<evidence type="ECO:0000256" key="1">
    <source>
        <dbReference type="ARBA" id="ARBA00022574"/>
    </source>
</evidence>
<dbReference type="SUPFAM" id="SSF50978">
    <property type="entry name" value="WD40 repeat-like"/>
    <property type="match status" value="1"/>
</dbReference>
<evidence type="ECO:0000313" key="4">
    <source>
        <dbReference type="Proteomes" id="UP000037136"/>
    </source>
</evidence>
<dbReference type="Proteomes" id="UP000037136">
    <property type="component" value="Unassembled WGS sequence"/>
</dbReference>
<keyword evidence="2" id="KW-0677">Repeat</keyword>
<evidence type="ECO:0008006" key="5">
    <source>
        <dbReference type="Google" id="ProtNLM"/>
    </source>
</evidence>
<evidence type="ECO:0000313" key="3">
    <source>
        <dbReference type="EMBL" id="PFH62224.1"/>
    </source>
</evidence>
<name>A0A2A9PLY1_OPHUN</name>
<dbReference type="InterPro" id="IPR015943">
    <property type="entry name" value="WD40/YVTN_repeat-like_dom_sf"/>
</dbReference>
<dbReference type="AlphaFoldDB" id="A0A2A9PLY1"/>
<keyword evidence="1" id="KW-0853">WD repeat</keyword>
<comment type="caution">
    <text evidence="3">The sequence shown here is derived from an EMBL/GenBank/DDBJ whole genome shotgun (WGS) entry which is preliminary data.</text>
</comment>
<sequence>MALEFPGYFYDETKRRYFKIEASQTAPASATWSANAVKKRKAEDAARKAERNHALVSCRHVKRHALQRDVVASGLLARETAVVVDDADIAAAAWADSVVSKGRIPFVPSFARSGFPNMPCLYVSGDDVKTGLGAVYATLDQETLVSSYIATDDDYHIGSHRERGPLHTEMIRCPQMSSIKYHKPSHSVMLTSREPDHGCGLYFFSPPLSDDRDRQPFWLLGETSAYQRLSIHHRHREDWLAFQSTPAPASSDLLCIVGTNAGIIRVHANETLSWIAPPNPEEGVPLPREVFDQDFKQSDHNVLIAGGRQPRLWLTDLRTPETEWTYVRHASSIAHVRSVNPHQVLVGGLQSSMCLYDMRFFGRGPNGAKPLVRFPGYCNEAHFQTGWDVNTDLGVVAAAHDDGTVKLFSLRSGRRLRSRGLDGIRTETPIQALMFQQMPRERTPSLFVGEGPVLKKYSFGTLDLDDEA</sequence>